<organism evidence="1 2">
    <name type="scientific">Rhizopogon vinicolor AM-OR11-026</name>
    <dbReference type="NCBI Taxonomy" id="1314800"/>
    <lineage>
        <taxon>Eukaryota</taxon>
        <taxon>Fungi</taxon>
        <taxon>Dikarya</taxon>
        <taxon>Basidiomycota</taxon>
        <taxon>Agaricomycotina</taxon>
        <taxon>Agaricomycetes</taxon>
        <taxon>Agaricomycetidae</taxon>
        <taxon>Boletales</taxon>
        <taxon>Suillineae</taxon>
        <taxon>Rhizopogonaceae</taxon>
        <taxon>Rhizopogon</taxon>
    </lineage>
</organism>
<evidence type="ECO:0000313" key="2">
    <source>
        <dbReference type="Proteomes" id="UP000092154"/>
    </source>
</evidence>
<evidence type="ECO:0000313" key="1">
    <source>
        <dbReference type="EMBL" id="OAX41194.1"/>
    </source>
</evidence>
<dbReference type="EMBL" id="KV448187">
    <property type="protein sequence ID" value="OAX41194.1"/>
    <property type="molecule type" value="Genomic_DNA"/>
</dbReference>
<dbReference type="InParanoid" id="A0A1B7N8P0"/>
<dbReference type="AlphaFoldDB" id="A0A1B7N8P0"/>
<name>A0A1B7N8P0_9AGAM</name>
<keyword evidence="2" id="KW-1185">Reference proteome</keyword>
<reference evidence="1 2" key="1">
    <citation type="submission" date="2016-06" db="EMBL/GenBank/DDBJ databases">
        <title>Comparative genomics of the ectomycorrhizal sister species Rhizopogon vinicolor and Rhizopogon vesiculosus (Basidiomycota: Boletales) reveals a divergence of the mating type B locus.</title>
        <authorList>
            <consortium name="DOE Joint Genome Institute"/>
            <person name="Mujic A.B."/>
            <person name="Kuo A."/>
            <person name="Tritt A."/>
            <person name="Lipzen A."/>
            <person name="Chen C."/>
            <person name="Johnson J."/>
            <person name="Sharma A."/>
            <person name="Barry K."/>
            <person name="Grigoriev I.V."/>
            <person name="Spatafora J.W."/>
        </authorList>
    </citation>
    <scope>NUCLEOTIDE SEQUENCE [LARGE SCALE GENOMIC DNA]</scope>
    <source>
        <strain evidence="1 2">AM-OR11-026</strain>
    </source>
</reference>
<evidence type="ECO:0008006" key="3">
    <source>
        <dbReference type="Google" id="ProtNLM"/>
    </source>
</evidence>
<dbReference type="Proteomes" id="UP000092154">
    <property type="component" value="Unassembled WGS sequence"/>
</dbReference>
<accession>A0A1B7N8P0</accession>
<gene>
    <name evidence="1" type="ORF">K503DRAFT_838436</name>
</gene>
<protein>
    <recommendedName>
        <fullName evidence="3">DNA helicase</fullName>
    </recommendedName>
</protein>
<sequence length="146" mass="16407">MAQARCREAGSQLFICTAYDTFQGHRLTLAERFSVATKPKIRGKQNERVALSNRIELAIGMKVMVTFNVETDLDIANGARGEVIKVVLDERETAFSPLAPIIELTYPPAYILVKMNRTKAVQLESLDKYVLPLVPLERTFTIAHSR</sequence>
<proteinExistence type="predicted"/>
<dbReference type="OrthoDB" id="2986975at2759"/>